<reference evidence="9 10" key="1">
    <citation type="submission" date="2016-02" db="EMBL/GenBank/DDBJ databases">
        <title>Draft Genome for Tepidibacillus decaturensis nov. sp. Strain Z9, an Anaerobic, Moderately Thermophilic and Heterotrophic Bacterium from Deep Subsurface of the Illinois Basin, USA.</title>
        <authorList>
            <person name="Dong Y."/>
            <person name="Chang J.Y."/>
            <person name="Sanford R."/>
            <person name="Fouke B.W."/>
        </authorList>
    </citation>
    <scope>NUCLEOTIDE SEQUENCE [LARGE SCALE GENOMIC DNA]</scope>
    <source>
        <strain evidence="9 10">Z9</strain>
    </source>
</reference>
<evidence type="ECO:0000256" key="5">
    <source>
        <dbReference type="ARBA" id="ARBA00066346"/>
    </source>
</evidence>
<dbReference type="EMBL" id="LSKU01000001">
    <property type="protein sequence ID" value="KXG44203.1"/>
    <property type="molecule type" value="Genomic_DNA"/>
</dbReference>
<proteinExistence type="predicted"/>
<dbReference type="EC" id="4.3.1.12" evidence="5"/>
<keyword evidence="3" id="KW-0520">NAD</keyword>
<dbReference type="InterPro" id="IPR048963">
    <property type="entry name" value="ArgZ/ArgE-like_C_2nd"/>
</dbReference>
<evidence type="ECO:0000313" key="10">
    <source>
        <dbReference type="Proteomes" id="UP000070352"/>
    </source>
</evidence>
<evidence type="ECO:0000256" key="3">
    <source>
        <dbReference type="ARBA" id="ARBA00023027"/>
    </source>
</evidence>
<evidence type="ECO:0000256" key="1">
    <source>
        <dbReference type="ARBA" id="ARBA00001911"/>
    </source>
</evidence>
<dbReference type="InterPro" id="IPR007545">
    <property type="entry name" value="LOR/SDH_bifunc_enz_cons_dom"/>
</dbReference>
<evidence type="ECO:0000259" key="6">
    <source>
        <dbReference type="Pfam" id="PF04455"/>
    </source>
</evidence>
<dbReference type="OrthoDB" id="5386290at2"/>
<dbReference type="GO" id="GO:0008473">
    <property type="term" value="F:ornithine cyclodeaminase activity"/>
    <property type="evidence" value="ECO:0007669"/>
    <property type="project" value="UniProtKB-EC"/>
</dbReference>
<keyword evidence="4" id="KW-0456">Lyase</keyword>
<dbReference type="Pfam" id="PF21571">
    <property type="entry name" value="ArgZ-like_C_1st"/>
    <property type="match status" value="1"/>
</dbReference>
<keyword evidence="10" id="KW-1185">Reference proteome</keyword>
<accession>A0A135L5S8</accession>
<evidence type="ECO:0000313" key="9">
    <source>
        <dbReference type="EMBL" id="KXG44203.1"/>
    </source>
</evidence>
<evidence type="ECO:0000256" key="2">
    <source>
        <dbReference type="ARBA" id="ARBA00022741"/>
    </source>
</evidence>
<dbReference type="InterPro" id="IPR005239">
    <property type="entry name" value="ArgZ/ArgE-like"/>
</dbReference>
<comment type="cofactor">
    <cofactor evidence="1">
        <name>NAD(+)</name>
        <dbReference type="ChEBI" id="CHEBI:57540"/>
    </cofactor>
</comment>
<dbReference type="STRING" id="1413211.U473_09460"/>
<dbReference type="GO" id="GO:0000166">
    <property type="term" value="F:nucleotide binding"/>
    <property type="evidence" value="ECO:0007669"/>
    <property type="project" value="UniProtKB-KW"/>
</dbReference>
<dbReference type="Pfam" id="PF04455">
    <property type="entry name" value="Saccharop_dh_N"/>
    <property type="match status" value="1"/>
</dbReference>
<sequence>MEKMLQIKGHIIRDDILKRIDASCVQYNGTYRVLELIVGKAVDDLSSAKIAIEISEEGFNLILNELTNLGVTIPTTEVHAKLKPSEKDKTVPDDFYSTTNHPTEIFLEGKWIKAQNQRMDAVLVVKNDEVFCTKLRDVKKGDLIVCGSEGVRILQEKNGSDEHEFAFMINDVSSERRVELVVKKLAEEMKAIKANNGKIVVVAGPVVIHTGGMDAFQDMIRKGYISGLLSGNALAVHDIERDLFGTSLGVDLDTGKVVKGGHKNHMRAINAVNKSGSISQAVQDGTIKSGIMYELVNHQVPFVLAGSIRDDGPLPDTIMDLIKAQEAYADMVKDAEMVIMLSTMLHSIGTGNMLPSWVKTVCVDINPAVVAKLVDRGSAQAKGVVTDVGLFLTLLNQQL</sequence>
<dbReference type="Pfam" id="PF21570">
    <property type="entry name" value="ArgZ-like_C_2nd"/>
    <property type="match status" value="1"/>
</dbReference>
<dbReference type="Gene3D" id="2.40.420.10">
    <property type="entry name" value="conserved putative lor/sdh protein from methanococcus maripaludis s2 domain"/>
    <property type="match status" value="1"/>
</dbReference>
<evidence type="ECO:0000259" key="8">
    <source>
        <dbReference type="Pfam" id="PF21571"/>
    </source>
</evidence>
<dbReference type="Gene3D" id="3.40.50.10690">
    <property type="entry name" value="putative lor/sdh protein like domains"/>
    <property type="match status" value="1"/>
</dbReference>
<keyword evidence="2" id="KW-0547">Nucleotide-binding</keyword>
<comment type="caution">
    <text evidence="9">The sequence shown here is derived from an EMBL/GenBank/DDBJ whole genome shotgun (WGS) entry which is preliminary data.</text>
</comment>
<feature type="domain" description="Arginine dihydrolase ArgZ/ArgE-like C-terminal first subdomain" evidence="8">
    <location>
        <begin position="102"/>
        <end position="182"/>
    </location>
</feature>
<dbReference type="InterPro" id="IPR048964">
    <property type="entry name" value="ArgZ/ArgE-like_C_1st"/>
</dbReference>
<feature type="domain" description="LOR/SDH bifunctional enzyme conserved" evidence="6">
    <location>
        <begin position="4"/>
        <end position="101"/>
    </location>
</feature>
<dbReference type="AlphaFoldDB" id="A0A135L5S8"/>
<dbReference type="CDD" id="cd12144">
    <property type="entry name" value="SDH_N_domain"/>
    <property type="match status" value="1"/>
</dbReference>
<gene>
    <name evidence="9" type="ORF">U473_09460</name>
</gene>
<dbReference type="Proteomes" id="UP000070352">
    <property type="component" value="Unassembled WGS sequence"/>
</dbReference>
<evidence type="ECO:0000259" key="7">
    <source>
        <dbReference type="Pfam" id="PF21570"/>
    </source>
</evidence>
<dbReference type="NCBIfam" id="TIGR00300">
    <property type="entry name" value="TIGR00300 family protein"/>
    <property type="match status" value="1"/>
</dbReference>
<feature type="domain" description="Arginine dihydrolase ArgZ/ArgE-like C-terminal second subdomain" evidence="7">
    <location>
        <begin position="183"/>
        <end position="395"/>
    </location>
</feature>
<organism evidence="9 10">
    <name type="scientific">Tepidibacillus decaturensis</name>
    <dbReference type="NCBI Taxonomy" id="1413211"/>
    <lineage>
        <taxon>Bacteria</taxon>
        <taxon>Bacillati</taxon>
        <taxon>Bacillota</taxon>
        <taxon>Bacilli</taxon>
        <taxon>Bacillales</taxon>
        <taxon>Bacillaceae</taxon>
        <taxon>Tepidibacillus</taxon>
    </lineage>
</organism>
<protein>
    <recommendedName>
        <fullName evidence="5">ornithine cyclodeaminase</fullName>
        <ecNumber evidence="5">4.3.1.12</ecNumber>
    </recommendedName>
</protein>
<evidence type="ECO:0000256" key="4">
    <source>
        <dbReference type="ARBA" id="ARBA00023239"/>
    </source>
</evidence>
<name>A0A135L5S8_9BACI</name>
<dbReference type="RefSeq" id="WP_068725635.1">
    <property type="nucleotide sequence ID" value="NZ_LSKU01000001.1"/>
</dbReference>